<sequence length="576" mass="63115">MATVPNEVNATKIPKSQPGITAVLDKFNQLPSQKKLGFMLAAAASVAILAGAWMWSQSPDYRVLYSNISDQDGADIISALQQGNVSYKFSHNGGAILVPADQVHEARIRLAGQGLPKGGLVGFELMENQKFGISQFLEQVNYQRALEGELSRSVQSLSAVQSARVHLAMSKPSVFARERQKPSVSVLLNLYPGRILSEEQVSAIIHLVSSSVPSLPVNNVTVVDQNGNLLSGQERSKNESKFDAKQLEYIHELEKSYTRRIEAILSPITGAANVRAQVTADLDFSRIERAEEIYRPNNPDTEKASVRSKQTMESVSTGNKIDGGIPGALTNRPPEPAAAPIEITGDENVEDKKTDPLPTDQRKESTINYEVDKTVQHTHLPTGNIKRLSAAVVVNYRKLIDDEGNIKHAPLSTEEIQEITRLVRDAMGFNEERGDTLTVTNNIFTDSDHALQGALWNDPEIISLAQEIGKQLLIAAIVLFFLLKILRPFLKSLAHNPDQEKKKISELPDSTAAANASGKPVQLAEDGTPMLKQDMLSEESARKELFDKNLMKAKQLAIEEPAVVANVVKEWVNGNG</sequence>
<keyword evidence="14" id="KW-0966">Cell projection</keyword>
<comment type="function">
    <text evidence="9">The M ring may be actively involved in energy transduction.</text>
</comment>
<comment type="subcellular location">
    <subcellularLocation>
        <location evidence="1 9">Bacterial flagellum basal body</location>
    </subcellularLocation>
    <subcellularLocation>
        <location evidence="2">Cell membrane</location>
        <topology evidence="2">Multi-pass membrane protein</topology>
    </subcellularLocation>
</comment>
<keyword evidence="6 11" id="KW-1133">Transmembrane helix</keyword>
<keyword evidence="8 9" id="KW-0975">Bacterial flagellum</keyword>
<dbReference type="NCBIfam" id="TIGR00206">
    <property type="entry name" value="fliF"/>
    <property type="match status" value="1"/>
</dbReference>
<evidence type="ECO:0000256" key="7">
    <source>
        <dbReference type="ARBA" id="ARBA00023136"/>
    </source>
</evidence>
<feature type="compositionally biased region" description="Polar residues" evidence="10">
    <location>
        <begin position="307"/>
        <end position="319"/>
    </location>
</feature>
<feature type="region of interest" description="Disordered" evidence="10">
    <location>
        <begin position="501"/>
        <end position="525"/>
    </location>
</feature>
<proteinExistence type="inferred from homology"/>
<dbReference type="PANTHER" id="PTHR30046:SF0">
    <property type="entry name" value="FLAGELLAR M-RING PROTEIN"/>
    <property type="match status" value="1"/>
</dbReference>
<dbReference type="PANTHER" id="PTHR30046">
    <property type="entry name" value="FLAGELLAR M-RING PROTEIN"/>
    <property type="match status" value="1"/>
</dbReference>
<evidence type="ECO:0000256" key="2">
    <source>
        <dbReference type="ARBA" id="ARBA00004651"/>
    </source>
</evidence>
<evidence type="ECO:0000256" key="3">
    <source>
        <dbReference type="ARBA" id="ARBA00007971"/>
    </source>
</evidence>
<dbReference type="OrthoDB" id="8554211at2"/>
<dbReference type="InterPro" id="IPR000067">
    <property type="entry name" value="FlgMring_FliF"/>
</dbReference>
<feature type="domain" description="Flagellar M-ring C-terminal" evidence="13">
    <location>
        <begin position="265"/>
        <end position="442"/>
    </location>
</feature>
<protein>
    <recommendedName>
        <fullName evidence="9">Flagellar M-ring protein</fullName>
    </recommendedName>
</protein>
<feature type="transmembrane region" description="Helical" evidence="11">
    <location>
        <begin position="36"/>
        <end position="55"/>
    </location>
</feature>
<keyword evidence="5 11" id="KW-0812">Transmembrane</keyword>
<dbReference type="PIRSF" id="PIRSF004862">
    <property type="entry name" value="FliF"/>
    <property type="match status" value="1"/>
</dbReference>
<dbReference type="InterPro" id="IPR043427">
    <property type="entry name" value="YscJ/FliF"/>
</dbReference>
<dbReference type="GO" id="GO:0009431">
    <property type="term" value="C:bacterial-type flagellum basal body, MS ring"/>
    <property type="evidence" value="ECO:0007669"/>
    <property type="project" value="InterPro"/>
</dbReference>
<dbReference type="Gene3D" id="3.30.300.30">
    <property type="match status" value="1"/>
</dbReference>
<evidence type="ECO:0000313" key="15">
    <source>
        <dbReference type="Proteomes" id="UP000199459"/>
    </source>
</evidence>
<evidence type="ECO:0000259" key="13">
    <source>
        <dbReference type="Pfam" id="PF08345"/>
    </source>
</evidence>
<reference evidence="14 15" key="1">
    <citation type="submission" date="2016-10" db="EMBL/GenBank/DDBJ databases">
        <authorList>
            <person name="de Groot N.N."/>
        </authorList>
    </citation>
    <scope>NUCLEOTIDE SEQUENCE [LARGE SCALE GENOMIC DNA]</scope>
    <source>
        <strain evidence="14 15">Nm22</strain>
    </source>
</reference>
<dbReference type="InterPro" id="IPR006182">
    <property type="entry name" value="FliF_N_dom"/>
</dbReference>
<gene>
    <name evidence="14" type="ORF">SAMN05216325_11347</name>
</gene>
<evidence type="ECO:0000256" key="9">
    <source>
        <dbReference type="PIRNR" id="PIRNR004862"/>
    </source>
</evidence>
<dbReference type="RefSeq" id="WP_090632408.1">
    <property type="nucleotide sequence ID" value="NZ_FOCP01000013.1"/>
</dbReference>
<dbReference type="Pfam" id="PF01514">
    <property type="entry name" value="YscJ_FliF"/>
    <property type="match status" value="1"/>
</dbReference>
<dbReference type="InterPro" id="IPR045851">
    <property type="entry name" value="AMP-bd_C_sf"/>
</dbReference>
<feature type="compositionally biased region" description="Basic and acidic residues" evidence="10">
    <location>
        <begin position="350"/>
        <end position="361"/>
    </location>
</feature>
<evidence type="ECO:0000259" key="12">
    <source>
        <dbReference type="Pfam" id="PF01514"/>
    </source>
</evidence>
<feature type="domain" description="Flagellar M-ring N-terminal" evidence="12">
    <location>
        <begin position="57"/>
        <end position="231"/>
    </location>
</feature>
<dbReference type="Pfam" id="PF08345">
    <property type="entry name" value="YscJ_FliF_C"/>
    <property type="match status" value="1"/>
</dbReference>
<keyword evidence="4" id="KW-1003">Cell membrane</keyword>
<dbReference type="EMBL" id="FOCP01000013">
    <property type="protein sequence ID" value="SEN31278.1"/>
    <property type="molecule type" value="Genomic_DNA"/>
</dbReference>
<name>A0A1H8FJL9_9PROT</name>
<evidence type="ECO:0000256" key="10">
    <source>
        <dbReference type="SAM" id="MobiDB-lite"/>
    </source>
</evidence>
<evidence type="ECO:0000256" key="8">
    <source>
        <dbReference type="ARBA" id="ARBA00023143"/>
    </source>
</evidence>
<dbReference type="PRINTS" id="PR01009">
    <property type="entry name" value="FLGMRINGFLIF"/>
</dbReference>
<keyword evidence="14" id="KW-0969">Cilium</keyword>
<comment type="similarity">
    <text evidence="3 9">Belongs to the FliF family.</text>
</comment>
<evidence type="ECO:0000256" key="6">
    <source>
        <dbReference type="ARBA" id="ARBA00022989"/>
    </source>
</evidence>
<dbReference type="AlphaFoldDB" id="A0A1H8FJL9"/>
<feature type="compositionally biased region" description="Basic and acidic residues" evidence="10">
    <location>
        <begin position="296"/>
        <end position="305"/>
    </location>
</feature>
<dbReference type="GO" id="GO:0005886">
    <property type="term" value="C:plasma membrane"/>
    <property type="evidence" value="ECO:0007669"/>
    <property type="project" value="UniProtKB-SubCell"/>
</dbReference>
<organism evidence="14 15">
    <name type="scientific">Nitrosomonas marina</name>
    <dbReference type="NCBI Taxonomy" id="917"/>
    <lineage>
        <taxon>Bacteria</taxon>
        <taxon>Pseudomonadati</taxon>
        <taxon>Pseudomonadota</taxon>
        <taxon>Betaproteobacteria</taxon>
        <taxon>Nitrosomonadales</taxon>
        <taxon>Nitrosomonadaceae</taxon>
        <taxon>Nitrosomonas</taxon>
    </lineage>
</organism>
<dbReference type="STRING" id="917.SAMN05216326_10231"/>
<dbReference type="InterPro" id="IPR013556">
    <property type="entry name" value="Flag_M-ring_C"/>
</dbReference>
<evidence type="ECO:0000313" key="14">
    <source>
        <dbReference type="EMBL" id="SEN31278.1"/>
    </source>
</evidence>
<evidence type="ECO:0000256" key="11">
    <source>
        <dbReference type="SAM" id="Phobius"/>
    </source>
</evidence>
<dbReference type="GO" id="GO:0003774">
    <property type="term" value="F:cytoskeletal motor activity"/>
    <property type="evidence" value="ECO:0007669"/>
    <property type="project" value="InterPro"/>
</dbReference>
<keyword evidence="7 11" id="KW-0472">Membrane</keyword>
<evidence type="ECO:0000256" key="4">
    <source>
        <dbReference type="ARBA" id="ARBA00022475"/>
    </source>
</evidence>
<keyword evidence="14" id="KW-0282">Flagellum</keyword>
<feature type="region of interest" description="Disordered" evidence="10">
    <location>
        <begin position="296"/>
        <end position="361"/>
    </location>
</feature>
<dbReference type="Proteomes" id="UP000199459">
    <property type="component" value="Unassembled WGS sequence"/>
</dbReference>
<evidence type="ECO:0000256" key="1">
    <source>
        <dbReference type="ARBA" id="ARBA00004117"/>
    </source>
</evidence>
<dbReference type="GO" id="GO:0071973">
    <property type="term" value="P:bacterial-type flagellum-dependent cell motility"/>
    <property type="evidence" value="ECO:0007669"/>
    <property type="project" value="InterPro"/>
</dbReference>
<accession>A0A1H8FJL9</accession>
<evidence type="ECO:0000256" key="5">
    <source>
        <dbReference type="ARBA" id="ARBA00022692"/>
    </source>
</evidence>